<dbReference type="Proteomes" id="UP000199002">
    <property type="component" value="Unassembled WGS sequence"/>
</dbReference>
<accession>A0A1H4D879</accession>
<reference evidence="2" key="1">
    <citation type="submission" date="2016-10" db="EMBL/GenBank/DDBJ databases">
        <authorList>
            <person name="Varghese N."/>
            <person name="Submissions S."/>
        </authorList>
    </citation>
    <scope>NUCLEOTIDE SEQUENCE [LARGE SCALE GENOMIC DNA]</scope>
    <source>
        <strain evidence="2">DSM 25157</strain>
    </source>
</reference>
<evidence type="ECO:0000313" key="2">
    <source>
        <dbReference type="Proteomes" id="UP000199002"/>
    </source>
</evidence>
<dbReference type="AlphaFoldDB" id="A0A1H4D879"/>
<proteinExistence type="predicted"/>
<protein>
    <submittedName>
        <fullName evidence="1">Chaperone modulatory protein CbpM</fullName>
    </submittedName>
</protein>
<name>A0A1H4D879_9BURK</name>
<keyword evidence="2" id="KW-1185">Reference proteome</keyword>
<evidence type="ECO:0000313" key="1">
    <source>
        <dbReference type="EMBL" id="SEA68934.1"/>
    </source>
</evidence>
<dbReference type="Gene3D" id="1.10.1660.10">
    <property type="match status" value="1"/>
</dbReference>
<dbReference type="EMBL" id="FNQJ01000023">
    <property type="protein sequence ID" value="SEA68934.1"/>
    <property type="molecule type" value="Genomic_DNA"/>
</dbReference>
<sequence>MPSAHDTPAIQPGELLDEAAELTLEDLARICHMAPGWVSERLEAGLLQTDGPGGHWRFASATVVRARRLAQLETTFDADPHLAALTTDLIEEVARLRQRLQHLEAATGNAPARG</sequence>
<dbReference type="GeneID" id="34231682"/>
<dbReference type="RefSeq" id="WP_092699634.1">
    <property type="nucleotide sequence ID" value="NZ_CAXIQL010000048.1"/>
</dbReference>
<dbReference type="STRING" id="592050.SAMN05421875_12333"/>
<gene>
    <name evidence="1" type="ORF">SAMN05421875_12333</name>
</gene>
<organism evidence="1 2">
    <name type="scientific">Acidovorax soli</name>
    <dbReference type="NCBI Taxonomy" id="592050"/>
    <lineage>
        <taxon>Bacteria</taxon>
        <taxon>Pseudomonadati</taxon>
        <taxon>Pseudomonadota</taxon>
        <taxon>Betaproteobacteria</taxon>
        <taxon>Burkholderiales</taxon>
        <taxon>Comamonadaceae</taxon>
        <taxon>Acidovorax</taxon>
    </lineage>
</organism>